<dbReference type="GO" id="GO:0036010">
    <property type="term" value="P:protein localization to endosome"/>
    <property type="evidence" value="ECO:0007669"/>
    <property type="project" value="TreeGrafter"/>
</dbReference>
<dbReference type="GO" id="GO:0071203">
    <property type="term" value="C:WASH complex"/>
    <property type="evidence" value="ECO:0007669"/>
    <property type="project" value="TreeGrafter"/>
</dbReference>
<name>A0A3Q3WAA6_MOLML</name>
<feature type="compositionally biased region" description="Basic and acidic residues" evidence="1">
    <location>
        <begin position="108"/>
        <end position="126"/>
    </location>
</feature>
<feature type="compositionally biased region" description="Gly residues" evidence="1">
    <location>
        <begin position="352"/>
        <end position="363"/>
    </location>
</feature>
<proteinExistence type="predicted"/>
<dbReference type="STRING" id="94237.ENSMMOP00000013726"/>
<dbReference type="GO" id="GO:1905394">
    <property type="term" value="F:retromer complex binding"/>
    <property type="evidence" value="ECO:0007669"/>
    <property type="project" value="TreeGrafter"/>
</dbReference>
<reference evidence="2" key="2">
    <citation type="submission" date="2025-09" db="UniProtKB">
        <authorList>
            <consortium name="Ensembl"/>
        </authorList>
    </citation>
    <scope>IDENTIFICATION</scope>
</reference>
<dbReference type="GO" id="GO:0042147">
    <property type="term" value="P:retrograde transport, endosome to Golgi"/>
    <property type="evidence" value="ECO:0007669"/>
    <property type="project" value="TreeGrafter"/>
</dbReference>
<protein>
    <submittedName>
        <fullName evidence="2">Uncharacterized protein</fullName>
    </submittedName>
</protein>
<accession>A0A3Q3WAA6</accession>
<feature type="compositionally biased region" description="Basic and acidic residues" evidence="1">
    <location>
        <begin position="215"/>
        <end position="232"/>
    </location>
</feature>
<reference evidence="2" key="1">
    <citation type="submission" date="2025-08" db="UniProtKB">
        <authorList>
            <consortium name="Ensembl"/>
        </authorList>
    </citation>
    <scope>IDENTIFICATION</scope>
</reference>
<dbReference type="Ensembl" id="ENSMMOT00000013949.1">
    <property type="protein sequence ID" value="ENSMMOP00000013726.1"/>
    <property type="gene ID" value="ENSMMOG00000010514.1"/>
</dbReference>
<dbReference type="GO" id="GO:0005769">
    <property type="term" value="C:early endosome"/>
    <property type="evidence" value="ECO:0007669"/>
    <property type="project" value="TreeGrafter"/>
</dbReference>
<feature type="compositionally biased region" description="Acidic residues" evidence="1">
    <location>
        <begin position="205"/>
        <end position="214"/>
    </location>
</feature>
<sequence length="407" mass="45421">MSGYPEGIANGPSKNGYKDKDAQIWERPWTLEEMRQSSASWSLAADSGLFLFLQDFSHRMLSKTHEIEKQLDSLICDTKATDSCLHSVFNDFLMLSNTQVYDEEVEETVPKTDGLEKQPEQEKTREQKEAELIPKMQEAVNYGLKVLESAFEHLDIKAGNSDSEDEEVTDRAETILEPKDLYVDRPLPYLIGSKAFMEQDDIGLGDLSSDEMSVDSDRDSVIGSEDGKGHSDEDFDDDEEEEVHNNIKKKSSMLSYDDDEEEEDEDSDIFGESDKDDDDNTKNTGPSSFADELVARIKGESVSKPEGDRACKSLSLSKKSKGRKESKPQAEEDNNDMFKPPQMEDDDFSPFGGKGGLFSGGRGLFDDDDEGDLFSEAPKPHAPVEKNVPNESVKSTVPTAGKADFFF</sequence>
<dbReference type="PANTHER" id="PTHR21669:SF38">
    <property type="entry name" value="WASH COMPLEX SUBUNIT 2A-RELATED"/>
    <property type="match status" value="1"/>
</dbReference>
<feature type="compositionally biased region" description="Acidic residues" evidence="1">
    <location>
        <begin position="233"/>
        <end position="242"/>
    </location>
</feature>
<dbReference type="GO" id="GO:0005829">
    <property type="term" value="C:cytosol"/>
    <property type="evidence" value="ECO:0007669"/>
    <property type="project" value="GOC"/>
</dbReference>
<feature type="compositionally biased region" description="Acidic residues" evidence="1">
    <location>
        <begin position="256"/>
        <end position="279"/>
    </location>
</feature>
<organism evidence="2 3">
    <name type="scientific">Mola mola</name>
    <name type="common">Ocean sunfish</name>
    <name type="synonym">Tetraodon mola</name>
    <dbReference type="NCBI Taxonomy" id="94237"/>
    <lineage>
        <taxon>Eukaryota</taxon>
        <taxon>Metazoa</taxon>
        <taxon>Chordata</taxon>
        <taxon>Craniata</taxon>
        <taxon>Vertebrata</taxon>
        <taxon>Euteleostomi</taxon>
        <taxon>Actinopterygii</taxon>
        <taxon>Neopterygii</taxon>
        <taxon>Teleostei</taxon>
        <taxon>Neoteleostei</taxon>
        <taxon>Acanthomorphata</taxon>
        <taxon>Eupercaria</taxon>
        <taxon>Tetraodontiformes</taxon>
        <taxon>Molidae</taxon>
        <taxon>Mola</taxon>
    </lineage>
</organism>
<evidence type="ECO:0000256" key="1">
    <source>
        <dbReference type="SAM" id="MobiDB-lite"/>
    </source>
</evidence>
<evidence type="ECO:0000313" key="3">
    <source>
        <dbReference type="Proteomes" id="UP000261620"/>
    </source>
</evidence>
<dbReference type="OMA" id="PEDSDDM"/>
<feature type="region of interest" description="Disordered" evidence="1">
    <location>
        <begin position="105"/>
        <end position="126"/>
    </location>
</feature>
<dbReference type="AlphaFoldDB" id="A0A3Q3WAA6"/>
<feature type="region of interest" description="Disordered" evidence="1">
    <location>
        <begin position="205"/>
        <end position="396"/>
    </location>
</feature>
<feature type="compositionally biased region" description="Basic and acidic residues" evidence="1">
    <location>
        <begin position="293"/>
        <end position="311"/>
    </location>
</feature>
<dbReference type="Proteomes" id="UP000261620">
    <property type="component" value="Unplaced"/>
</dbReference>
<keyword evidence="3" id="KW-1185">Reference proteome</keyword>
<evidence type="ECO:0000313" key="2">
    <source>
        <dbReference type="Ensembl" id="ENSMMOP00000013726.1"/>
    </source>
</evidence>
<dbReference type="GO" id="GO:1901981">
    <property type="term" value="F:phosphatidylinositol phosphate binding"/>
    <property type="evidence" value="ECO:0007669"/>
    <property type="project" value="TreeGrafter"/>
</dbReference>
<dbReference type="PANTHER" id="PTHR21669">
    <property type="entry name" value="CAPZ-INTERACTING PROTEIN AND RELATED PROTEINS"/>
    <property type="match status" value="1"/>
</dbReference>